<feature type="domain" description="Pyrrolo-quinoline quinone repeat" evidence="3">
    <location>
        <begin position="246"/>
        <end position="489"/>
    </location>
</feature>
<dbReference type="Proteomes" id="UP000664417">
    <property type="component" value="Unassembled WGS sequence"/>
</dbReference>
<dbReference type="PANTHER" id="PTHR34512:SF30">
    <property type="entry name" value="OUTER MEMBRANE PROTEIN ASSEMBLY FACTOR BAMB"/>
    <property type="match status" value="1"/>
</dbReference>
<evidence type="ECO:0000256" key="2">
    <source>
        <dbReference type="SAM" id="Phobius"/>
    </source>
</evidence>
<proteinExistence type="predicted"/>
<feature type="transmembrane region" description="Helical" evidence="2">
    <location>
        <begin position="12"/>
        <end position="30"/>
    </location>
</feature>
<dbReference type="Pfam" id="PF13360">
    <property type="entry name" value="PQQ_2"/>
    <property type="match status" value="1"/>
</dbReference>
<organism evidence="4 5">
    <name type="scientific">Acanthopleuribacter pedis</name>
    <dbReference type="NCBI Taxonomy" id="442870"/>
    <lineage>
        <taxon>Bacteria</taxon>
        <taxon>Pseudomonadati</taxon>
        <taxon>Acidobacteriota</taxon>
        <taxon>Holophagae</taxon>
        <taxon>Acanthopleuribacterales</taxon>
        <taxon>Acanthopleuribacteraceae</taxon>
        <taxon>Acanthopleuribacter</taxon>
    </lineage>
</organism>
<evidence type="ECO:0000256" key="1">
    <source>
        <dbReference type="SAM" id="MobiDB-lite"/>
    </source>
</evidence>
<keyword evidence="2" id="KW-0812">Transmembrane</keyword>
<keyword evidence="5" id="KW-1185">Reference proteome</keyword>
<keyword evidence="2" id="KW-1133">Transmembrane helix</keyword>
<feature type="transmembrane region" description="Helical" evidence="2">
    <location>
        <begin position="36"/>
        <end position="57"/>
    </location>
</feature>
<dbReference type="PANTHER" id="PTHR34512">
    <property type="entry name" value="CELL SURFACE PROTEIN"/>
    <property type="match status" value="1"/>
</dbReference>
<evidence type="ECO:0000313" key="4">
    <source>
        <dbReference type="EMBL" id="MBO1320814.1"/>
    </source>
</evidence>
<keyword evidence="2" id="KW-0472">Membrane</keyword>
<protein>
    <submittedName>
        <fullName evidence="4">PQQ-binding-like beta-propeller repeat protein</fullName>
    </submittedName>
</protein>
<dbReference type="EMBL" id="JAFREP010000019">
    <property type="protein sequence ID" value="MBO1320814.1"/>
    <property type="molecule type" value="Genomic_DNA"/>
</dbReference>
<accession>A0A8J7QB31</accession>
<feature type="region of interest" description="Disordered" evidence="1">
    <location>
        <begin position="192"/>
        <end position="224"/>
    </location>
</feature>
<gene>
    <name evidence="4" type="ORF">J3U88_20210</name>
</gene>
<evidence type="ECO:0000259" key="3">
    <source>
        <dbReference type="Pfam" id="PF13360"/>
    </source>
</evidence>
<dbReference type="AlphaFoldDB" id="A0A8J7QB31"/>
<feature type="transmembrane region" description="Helical" evidence="2">
    <location>
        <begin position="64"/>
        <end position="84"/>
    </location>
</feature>
<sequence>MSQDSSAPPLRLWPGLVIIALQWFIRYGIVHINTEWTQFAVLGGLLGGVLLAVWWVFFSRASKLERFIAVPLLILMMIATRPVLDPSVATGMMGLMFFIFSIPLTCLLFVLYVSVARNAPPKMRLAGMVATFLVSCGVWTMVRTDGIDGSARSDFSWRWQATAEQQMMAEMQNATQQTADLTTAEAAEWPGFRGPEGRSSVPGSKLATDWTAAPPKQRWRQPIGPGWSSFAVSGDYFFTQEQREEEEVVACYRLADGEQVWHHGDKTRFWESNAGAGPRSTPTLAGEFVYSQGATGRLNKLAARDGALIWSRDIAVDSGVEPPGWGFSASPLVREDMVITAAAGTVVAYNPADGSKLWQSEKDGNGYHSPQWVHLDGVPQILTLNGYGVVAVSPSNGETLWRFELPGLGIIQPMVLSENELLVSGGSSQPMFRIKVTRDNSGWQVTTVWESRGLKPYFNDIVRHGDHVYGFDGHIMSAINLNDGKRAWKGGRYGHGQCLLLPDQDLLLVLSEKGELALVSATPARFQEVARVPAITGKTWNHPVLIGNLVLVRNAEEAAVYELAQTSGKAAEADPF</sequence>
<dbReference type="RefSeq" id="WP_207860766.1">
    <property type="nucleotide sequence ID" value="NZ_JAFREP010000019.1"/>
</dbReference>
<dbReference type="InterPro" id="IPR002372">
    <property type="entry name" value="PQQ_rpt_dom"/>
</dbReference>
<dbReference type="Gene3D" id="2.130.10.10">
    <property type="entry name" value="YVTN repeat-like/Quinoprotein amine dehydrogenase"/>
    <property type="match status" value="1"/>
</dbReference>
<reference evidence="4" key="1">
    <citation type="submission" date="2021-03" db="EMBL/GenBank/DDBJ databases">
        <authorList>
            <person name="Wang G."/>
        </authorList>
    </citation>
    <scope>NUCLEOTIDE SEQUENCE</scope>
    <source>
        <strain evidence="4">KCTC 12899</strain>
    </source>
</reference>
<feature type="transmembrane region" description="Helical" evidence="2">
    <location>
        <begin position="125"/>
        <end position="142"/>
    </location>
</feature>
<dbReference type="InterPro" id="IPR015943">
    <property type="entry name" value="WD40/YVTN_repeat-like_dom_sf"/>
</dbReference>
<evidence type="ECO:0000313" key="5">
    <source>
        <dbReference type="Proteomes" id="UP000664417"/>
    </source>
</evidence>
<dbReference type="InterPro" id="IPR011047">
    <property type="entry name" value="Quinoprotein_ADH-like_sf"/>
</dbReference>
<feature type="transmembrane region" description="Helical" evidence="2">
    <location>
        <begin position="90"/>
        <end position="113"/>
    </location>
</feature>
<comment type="caution">
    <text evidence="4">The sequence shown here is derived from an EMBL/GenBank/DDBJ whole genome shotgun (WGS) entry which is preliminary data.</text>
</comment>
<name>A0A8J7QB31_9BACT</name>
<dbReference type="SUPFAM" id="SSF50998">
    <property type="entry name" value="Quinoprotein alcohol dehydrogenase-like"/>
    <property type="match status" value="1"/>
</dbReference>